<keyword evidence="1" id="KW-1133">Transmembrane helix</keyword>
<dbReference type="EMBL" id="GGEC01059725">
    <property type="protein sequence ID" value="MBX40209.1"/>
    <property type="molecule type" value="Transcribed_RNA"/>
</dbReference>
<keyword evidence="1" id="KW-0472">Membrane</keyword>
<organism evidence="2">
    <name type="scientific">Rhizophora mucronata</name>
    <name type="common">Asiatic mangrove</name>
    <dbReference type="NCBI Taxonomy" id="61149"/>
    <lineage>
        <taxon>Eukaryota</taxon>
        <taxon>Viridiplantae</taxon>
        <taxon>Streptophyta</taxon>
        <taxon>Embryophyta</taxon>
        <taxon>Tracheophyta</taxon>
        <taxon>Spermatophyta</taxon>
        <taxon>Magnoliopsida</taxon>
        <taxon>eudicotyledons</taxon>
        <taxon>Gunneridae</taxon>
        <taxon>Pentapetalae</taxon>
        <taxon>rosids</taxon>
        <taxon>fabids</taxon>
        <taxon>Malpighiales</taxon>
        <taxon>Rhizophoraceae</taxon>
        <taxon>Rhizophora</taxon>
    </lineage>
</organism>
<keyword evidence="1" id="KW-0812">Transmembrane</keyword>
<evidence type="ECO:0000256" key="1">
    <source>
        <dbReference type="SAM" id="Phobius"/>
    </source>
</evidence>
<name>A0A2P2NCJ8_RHIMU</name>
<feature type="transmembrane region" description="Helical" evidence="1">
    <location>
        <begin position="12"/>
        <end position="32"/>
    </location>
</feature>
<dbReference type="AlphaFoldDB" id="A0A2P2NCJ8"/>
<evidence type="ECO:0000313" key="2">
    <source>
        <dbReference type="EMBL" id="MBX40209.1"/>
    </source>
</evidence>
<accession>A0A2P2NCJ8</accession>
<proteinExistence type="predicted"/>
<sequence>MNHFGCYSLKSGVLVTMGAPFFVTMAFALPTAP</sequence>
<reference evidence="2" key="1">
    <citation type="submission" date="2018-02" db="EMBL/GenBank/DDBJ databases">
        <title>Rhizophora mucronata_Transcriptome.</title>
        <authorList>
            <person name="Meera S.P."/>
            <person name="Sreeshan A."/>
            <person name="Augustine A."/>
        </authorList>
    </citation>
    <scope>NUCLEOTIDE SEQUENCE</scope>
    <source>
        <tissue evidence="2">Leaf</tissue>
    </source>
</reference>
<protein>
    <submittedName>
        <fullName evidence="2">Uncharacterized protein</fullName>
    </submittedName>
</protein>